<evidence type="ECO:0000313" key="3">
    <source>
        <dbReference type="Proteomes" id="UP000689195"/>
    </source>
</evidence>
<reference evidence="2" key="1">
    <citation type="submission" date="2021-01" db="EMBL/GenBank/DDBJ databases">
        <authorList>
            <consortium name="Genoscope - CEA"/>
            <person name="William W."/>
        </authorList>
    </citation>
    <scope>NUCLEOTIDE SEQUENCE</scope>
</reference>
<sequence length="247" mass="28690">MQCWRSVLNKVQSPSLNRLNDCSAKSQLQTMSIPSADPHNNLSLVQESNIFTLMTFFIYYNKQYMKSGLILIFSLILIQMTQQDSFRYLKKSNSLLKKNHQNVLSYQAGALISSRQNNFFNNGNNGVCLRDNLYNFMTGRVPYTGCGLGKQVSISLLQKYLLNTLKIWFWDYGYNEGDRYYYIKVYAILDQKKTDIYDSNSQNPAISQMTIQFKEQHVDKFQILNLGGNTYNAGLHIIKVEAYYKFQ</sequence>
<accession>A0A8S1YPH0</accession>
<feature type="transmembrane region" description="Helical" evidence="1">
    <location>
        <begin position="64"/>
        <end position="81"/>
    </location>
</feature>
<keyword evidence="1" id="KW-0472">Membrane</keyword>
<evidence type="ECO:0000256" key="1">
    <source>
        <dbReference type="SAM" id="Phobius"/>
    </source>
</evidence>
<protein>
    <recommendedName>
        <fullName evidence="4">Transmembrane protein</fullName>
    </recommendedName>
</protein>
<gene>
    <name evidence="2" type="ORF">PPENT_87.1.T1750026</name>
</gene>
<evidence type="ECO:0008006" key="4">
    <source>
        <dbReference type="Google" id="ProtNLM"/>
    </source>
</evidence>
<proteinExistence type="predicted"/>
<keyword evidence="1" id="KW-0812">Transmembrane</keyword>
<organism evidence="2 3">
    <name type="scientific">Paramecium pentaurelia</name>
    <dbReference type="NCBI Taxonomy" id="43138"/>
    <lineage>
        <taxon>Eukaryota</taxon>
        <taxon>Sar</taxon>
        <taxon>Alveolata</taxon>
        <taxon>Ciliophora</taxon>
        <taxon>Intramacronucleata</taxon>
        <taxon>Oligohymenophorea</taxon>
        <taxon>Peniculida</taxon>
        <taxon>Parameciidae</taxon>
        <taxon>Paramecium</taxon>
    </lineage>
</organism>
<name>A0A8S1YPH0_9CILI</name>
<keyword evidence="1" id="KW-1133">Transmembrane helix</keyword>
<dbReference type="Proteomes" id="UP000689195">
    <property type="component" value="Unassembled WGS sequence"/>
</dbReference>
<dbReference type="OrthoDB" id="9997739at2759"/>
<dbReference type="EMBL" id="CAJJDO010000175">
    <property type="protein sequence ID" value="CAD8213204.1"/>
    <property type="molecule type" value="Genomic_DNA"/>
</dbReference>
<keyword evidence="3" id="KW-1185">Reference proteome</keyword>
<dbReference type="AlphaFoldDB" id="A0A8S1YPH0"/>
<comment type="caution">
    <text evidence="2">The sequence shown here is derived from an EMBL/GenBank/DDBJ whole genome shotgun (WGS) entry which is preliminary data.</text>
</comment>
<evidence type="ECO:0000313" key="2">
    <source>
        <dbReference type="EMBL" id="CAD8213204.1"/>
    </source>
</evidence>